<comment type="caution">
    <text evidence="1">The sequence shown here is derived from an EMBL/GenBank/DDBJ whole genome shotgun (WGS) entry which is preliminary data.</text>
</comment>
<evidence type="ECO:0000313" key="1">
    <source>
        <dbReference type="EMBL" id="GGS32765.1"/>
    </source>
</evidence>
<dbReference type="AlphaFoldDB" id="A0A918LDF4"/>
<gene>
    <name evidence="1" type="ORF">GCM10010269_83580</name>
</gene>
<name>A0A918LDF4_9ACTN</name>
<sequence>MRLEPLEAALLVDGAVRGFRVLYASLGHAGDHVAVIDLTLEELSSRGCVRRRAPAS</sequence>
<dbReference type="EMBL" id="BMTL01000090">
    <property type="protein sequence ID" value="GGS32765.1"/>
    <property type="molecule type" value="Genomic_DNA"/>
</dbReference>
<protein>
    <submittedName>
        <fullName evidence="1">Uncharacterized protein</fullName>
    </submittedName>
</protein>
<accession>A0A918LDF4</accession>
<evidence type="ECO:0000313" key="2">
    <source>
        <dbReference type="Proteomes" id="UP000606194"/>
    </source>
</evidence>
<dbReference type="Proteomes" id="UP000606194">
    <property type="component" value="Unassembled WGS sequence"/>
</dbReference>
<organism evidence="1 2">
    <name type="scientific">Streptomyces humidus</name>
    <dbReference type="NCBI Taxonomy" id="52259"/>
    <lineage>
        <taxon>Bacteria</taxon>
        <taxon>Bacillati</taxon>
        <taxon>Actinomycetota</taxon>
        <taxon>Actinomycetes</taxon>
        <taxon>Kitasatosporales</taxon>
        <taxon>Streptomycetaceae</taxon>
        <taxon>Streptomyces</taxon>
    </lineage>
</organism>
<reference evidence="1" key="1">
    <citation type="journal article" date="2014" name="Int. J. Syst. Evol. Microbiol.">
        <title>Complete genome sequence of Corynebacterium casei LMG S-19264T (=DSM 44701T), isolated from a smear-ripened cheese.</title>
        <authorList>
            <consortium name="US DOE Joint Genome Institute (JGI-PGF)"/>
            <person name="Walter F."/>
            <person name="Albersmeier A."/>
            <person name="Kalinowski J."/>
            <person name="Ruckert C."/>
        </authorList>
    </citation>
    <scope>NUCLEOTIDE SEQUENCE</scope>
    <source>
        <strain evidence="1">JCM 4386</strain>
    </source>
</reference>
<proteinExistence type="predicted"/>
<keyword evidence="2" id="KW-1185">Reference proteome</keyword>
<reference evidence="1" key="2">
    <citation type="submission" date="2020-09" db="EMBL/GenBank/DDBJ databases">
        <authorList>
            <person name="Sun Q."/>
            <person name="Ohkuma M."/>
        </authorList>
    </citation>
    <scope>NUCLEOTIDE SEQUENCE</scope>
    <source>
        <strain evidence="1">JCM 4386</strain>
    </source>
</reference>